<keyword evidence="5 6" id="KW-0653">Protein transport</keyword>
<dbReference type="GO" id="GO:0006891">
    <property type="term" value="P:intra-Golgi vesicle-mediated transport"/>
    <property type="evidence" value="ECO:0007669"/>
    <property type="project" value="TreeGrafter"/>
</dbReference>
<comment type="catalytic activity">
    <reaction evidence="6">
        <text>ATP + H2O = ADP + phosphate + H(+)</text>
        <dbReference type="Rhea" id="RHEA:13065"/>
        <dbReference type="ChEBI" id="CHEBI:15377"/>
        <dbReference type="ChEBI" id="CHEBI:15378"/>
        <dbReference type="ChEBI" id="CHEBI:30616"/>
        <dbReference type="ChEBI" id="CHEBI:43474"/>
        <dbReference type="ChEBI" id="CHEBI:456216"/>
        <dbReference type="EC" id="3.6.4.6"/>
    </reaction>
</comment>
<dbReference type="Gene3D" id="3.10.330.10">
    <property type="match status" value="1"/>
</dbReference>
<dbReference type="SUPFAM" id="SSF52540">
    <property type="entry name" value="P-loop containing nucleoside triphosphate hydrolases"/>
    <property type="match status" value="2"/>
</dbReference>
<dbReference type="SMART" id="SM00382">
    <property type="entry name" value="AAA"/>
    <property type="match status" value="2"/>
</dbReference>
<organism evidence="9">
    <name type="scientific">Aceria tosichella</name>
    <name type="common">wheat curl mite</name>
    <dbReference type="NCBI Taxonomy" id="561515"/>
    <lineage>
        <taxon>Eukaryota</taxon>
        <taxon>Metazoa</taxon>
        <taxon>Ecdysozoa</taxon>
        <taxon>Arthropoda</taxon>
        <taxon>Chelicerata</taxon>
        <taxon>Arachnida</taxon>
        <taxon>Acari</taxon>
        <taxon>Acariformes</taxon>
        <taxon>Trombidiformes</taxon>
        <taxon>Prostigmata</taxon>
        <taxon>Eupodina</taxon>
        <taxon>Eriophyoidea</taxon>
        <taxon>Eriophyidae</taxon>
        <taxon>Eriophyinae</taxon>
        <taxon>Aceriini</taxon>
        <taxon>Aceria</taxon>
    </lineage>
</organism>
<keyword evidence="6" id="KW-0931">ER-Golgi transport</keyword>
<dbReference type="InterPro" id="IPR029067">
    <property type="entry name" value="CDC48_domain_2-like_sf"/>
</dbReference>
<dbReference type="Gene3D" id="3.40.50.300">
    <property type="entry name" value="P-loop containing nucleotide triphosphate hydrolases"/>
    <property type="match status" value="2"/>
</dbReference>
<dbReference type="GO" id="GO:0043001">
    <property type="term" value="P:Golgi to plasma membrane protein transport"/>
    <property type="evidence" value="ECO:0007669"/>
    <property type="project" value="TreeGrafter"/>
</dbReference>
<dbReference type="InterPro" id="IPR039812">
    <property type="entry name" value="Vesicle-fus_ATPase"/>
</dbReference>
<evidence type="ECO:0000256" key="1">
    <source>
        <dbReference type="ARBA" id="ARBA00006914"/>
    </source>
</evidence>
<evidence type="ECO:0000256" key="4">
    <source>
        <dbReference type="ARBA" id="ARBA00022840"/>
    </source>
</evidence>
<comment type="function">
    <text evidence="6">Required for vesicle-mediated transport. Catalyzes the fusion of transport vesicles within the Golgi cisternae. Is also required for transport from the endoplasmic reticulum to the Golgi stack. Seems to function as a fusion protein required for the delivery of cargo proteins to all compartments of the Golgi stack independent of vesicle origin.</text>
</comment>
<dbReference type="Pfam" id="PF17862">
    <property type="entry name" value="AAA_lid_3"/>
    <property type="match status" value="1"/>
</dbReference>
<sequence>MNLEQLINYLNQTKMEQYTVISCPTTPLSYTNRAILNPNDPFAQFEHIAIRYPKKNEAFVFTVITDRQVDRGKIAFNLSGRKWASLQTNSIIEAAPYKFVPQSQCLNTITFFTDFANRANVPSLEFDTDAMAKQFSQQFTNQAFTVGQLFGFAFDINNKKVVFELKVKEMEAVNIEQAKSEIGTANVEIGLTTANTVILFEPGESSGVKLIGGMTGKMAAPQMFTQNWDFANMGIGGLSEQFNKIFRRAFITRLLPPQFAEETGTEHIRGILLYGPPGTGKTLIARQIGKMLLAREPKIVNGPEVLNKFVGESEANIRKLFAEAEEEQAKMGINSGLHVIIFDEIDSICKARGNSASSSGAGDNVVNQLLSKIDGVNSLHNVLLIGMTNRRDLIDEALLRPGRLELQIEVGLPNKHGRLEILSIHTAKMRKKNLLDQSVDLEELAEHTKNYTGAEIAGLVKAANTLAINRVIKVGQDIKVDGEVLNSIKITRNDFQFAMEHDIKPALGANEDHLKELARPIIHWDPTVGTIQSNLYGIIKHLSNPDADEKRPYFVLLVGQPGAGLTTIAANMAKETQFPFIRVYQARATASKTESAKVQYMEKLFEDASRSELSCIVMDGLETILDYCHIGPRFSNTSRALFTESKDLILPKGHKMLVICTCKSEQFLNDLQLADTFDYRTQIPSLTKPEQVRTVLMQLQETGDSTFTPKQTEELVEALESIPFKMGIKKLERLIKDATQDEPGERVRKLIERMHMLQIVVRTSRLDRPFEF</sequence>
<dbReference type="GO" id="GO:0046872">
    <property type="term" value="F:metal ion binding"/>
    <property type="evidence" value="ECO:0007669"/>
    <property type="project" value="UniProtKB-UniRule"/>
</dbReference>
<evidence type="ECO:0000256" key="3">
    <source>
        <dbReference type="ARBA" id="ARBA00022741"/>
    </source>
</evidence>
<evidence type="ECO:0000313" key="9">
    <source>
        <dbReference type="EMBL" id="MDE51210.1"/>
    </source>
</evidence>
<keyword evidence="2 6" id="KW-0813">Transport</keyword>
<comment type="subcellular location">
    <subcellularLocation>
        <location evidence="6">Cytoplasm</location>
    </subcellularLocation>
</comment>
<proteinExistence type="inferred from homology"/>
<dbReference type="InterPro" id="IPR027417">
    <property type="entry name" value="P-loop_NTPase"/>
</dbReference>
<dbReference type="InterPro" id="IPR009010">
    <property type="entry name" value="Asp_de-COase-like_dom_sf"/>
</dbReference>
<dbReference type="FunFam" id="3.40.50.300:FF:000154">
    <property type="entry name" value="Vesicle-fusing ATPase 1"/>
    <property type="match status" value="1"/>
</dbReference>
<keyword evidence="3 6" id="KW-0547">Nucleotide-binding</keyword>
<keyword evidence="6" id="KW-0963">Cytoplasm</keyword>
<dbReference type="FunFam" id="1.10.8.60:FF:000026">
    <property type="entry name" value="vesicle-fusing ATPase isoform X1"/>
    <property type="match status" value="1"/>
</dbReference>
<keyword evidence="6" id="KW-0460">Magnesium</keyword>
<feature type="domain" description="CDC48" evidence="8">
    <location>
        <begin position="125"/>
        <end position="198"/>
    </location>
</feature>
<evidence type="ECO:0000256" key="2">
    <source>
        <dbReference type="ARBA" id="ARBA00022448"/>
    </source>
</evidence>
<dbReference type="EMBL" id="GGYP01006439">
    <property type="protein sequence ID" value="MDE51210.1"/>
    <property type="molecule type" value="Transcribed_RNA"/>
</dbReference>
<dbReference type="GO" id="GO:0035494">
    <property type="term" value="P:SNARE complex disassembly"/>
    <property type="evidence" value="ECO:0007669"/>
    <property type="project" value="InterPro"/>
</dbReference>
<dbReference type="SUPFAM" id="SSF50692">
    <property type="entry name" value="ADC-like"/>
    <property type="match status" value="1"/>
</dbReference>
<dbReference type="PROSITE" id="PS00674">
    <property type="entry name" value="AAA"/>
    <property type="match status" value="1"/>
</dbReference>
<feature type="domain" description="AAA+ ATPase" evidence="7">
    <location>
        <begin position="551"/>
        <end position="687"/>
    </location>
</feature>
<evidence type="ECO:0000256" key="6">
    <source>
        <dbReference type="RuleBase" id="RU367045"/>
    </source>
</evidence>
<dbReference type="PANTHER" id="PTHR23078:SF3">
    <property type="entry name" value="VESICLE-FUSING ATPASE"/>
    <property type="match status" value="1"/>
</dbReference>
<dbReference type="InterPro" id="IPR003960">
    <property type="entry name" value="ATPase_AAA_CS"/>
</dbReference>
<keyword evidence="6" id="KW-0378">Hydrolase</keyword>
<dbReference type="InterPro" id="IPR003593">
    <property type="entry name" value="AAA+_ATPase"/>
</dbReference>
<dbReference type="SUPFAM" id="SSF54585">
    <property type="entry name" value="Cdc48 domain 2-like"/>
    <property type="match status" value="1"/>
</dbReference>
<dbReference type="InterPro" id="IPR004201">
    <property type="entry name" value="Cdc48_dom2"/>
</dbReference>
<protein>
    <recommendedName>
        <fullName evidence="6">Vesicle-fusing ATPase</fullName>
        <ecNumber evidence="6">3.6.4.6</ecNumber>
    </recommendedName>
</protein>
<comment type="cofactor">
    <cofactor evidence="6">
        <name>Mg(2+)</name>
        <dbReference type="ChEBI" id="CHEBI:18420"/>
    </cofactor>
    <text evidence="6">Binds 1 Mg(2+) ion per subunit.</text>
</comment>
<reference evidence="9" key="1">
    <citation type="submission" date="2018-10" db="EMBL/GenBank/DDBJ databases">
        <title>Transcriptome assembly of Aceria tosichella (Wheat curl mite) Type 2.</title>
        <authorList>
            <person name="Scully E.D."/>
            <person name="Geib S.M."/>
            <person name="Palmer N.A."/>
            <person name="Gupta A.K."/>
            <person name="Sarath G."/>
            <person name="Tatineni S."/>
        </authorList>
    </citation>
    <scope>NUCLEOTIDE SEQUENCE</scope>
    <source>
        <strain evidence="9">LincolnNE</strain>
    </source>
</reference>
<evidence type="ECO:0000259" key="8">
    <source>
        <dbReference type="SMART" id="SM01072"/>
    </source>
</evidence>
<dbReference type="EC" id="3.6.4.6" evidence="6"/>
<dbReference type="InterPro" id="IPR003959">
    <property type="entry name" value="ATPase_AAA_core"/>
</dbReference>
<keyword evidence="4 6" id="KW-0067">ATP-binding</keyword>
<accession>A0A6G1SMT4</accession>
<evidence type="ECO:0000259" key="7">
    <source>
        <dbReference type="SMART" id="SM00382"/>
    </source>
</evidence>
<dbReference type="FunFam" id="3.40.50.300:FF:000166">
    <property type="entry name" value="vesicle-fusing ATPase isoform X1"/>
    <property type="match status" value="1"/>
</dbReference>
<dbReference type="PANTHER" id="PTHR23078">
    <property type="entry name" value="VESICULAR-FUSION PROTEIN NSF"/>
    <property type="match status" value="1"/>
</dbReference>
<dbReference type="GO" id="GO:0005524">
    <property type="term" value="F:ATP binding"/>
    <property type="evidence" value="ECO:0007669"/>
    <property type="project" value="UniProtKB-UniRule"/>
</dbReference>
<dbReference type="Pfam" id="PF00004">
    <property type="entry name" value="AAA"/>
    <property type="match status" value="2"/>
</dbReference>
<dbReference type="Gene3D" id="2.40.40.20">
    <property type="match status" value="1"/>
</dbReference>
<dbReference type="SMART" id="SM01072">
    <property type="entry name" value="CDC48_2"/>
    <property type="match status" value="1"/>
</dbReference>
<dbReference type="InterPro" id="IPR041569">
    <property type="entry name" value="AAA_lid_3"/>
</dbReference>
<dbReference type="Gene3D" id="1.10.8.60">
    <property type="match status" value="2"/>
</dbReference>
<gene>
    <name evidence="9" type="primary">Nsf</name>
    <name evidence="9" type="ORF">g.16163</name>
</gene>
<dbReference type="GO" id="GO:0005795">
    <property type="term" value="C:Golgi stack"/>
    <property type="evidence" value="ECO:0007669"/>
    <property type="project" value="TreeGrafter"/>
</dbReference>
<feature type="domain" description="AAA+ ATPase" evidence="7">
    <location>
        <begin position="267"/>
        <end position="414"/>
    </location>
</feature>
<evidence type="ECO:0000256" key="5">
    <source>
        <dbReference type="ARBA" id="ARBA00022927"/>
    </source>
</evidence>
<name>A0A6G1SMT4_9ACAR</name>
<keyword evidence="6" id="KW-0479">Metal-binding</keyword>
<dbReference type="GO" id="GO:0016887">
    <property type="term" value="F:ATP hydrolysis activity"/>
    <property type="evidence" value="ECO:0007669"/>
    <property type="project" value="InterPro"/>
</dbReference>
<dbReference type="AlphaFoldDB" id="A0A6G1SMT4"/>
<comment type="similarity">
    <text evidence="1 6">Belongs to the AAA ATPase family.</text>
</comment>